<dbReference type="InterPro" id="IPR027417">
    <property type="entry name" value="P-loop_NTPase"/>
</dbReference>
<feature type="compositionally biased region" description="Polar residues" evidence="1">
    <location>
        <begin position="181"/>
        <end position="198"/>
    </location>
</feature>
<dbReference type="SUPFAM" id="SSF52540">
    <property type="entry name" value="P-loop containing nucleoside triphosphate hydrolases"/>
    <property type="match status" value="1"/>
</dbReference>
<dbReference type="PANTHER" id="PTHR10285">
    <property type="entry name" value="URIDINE KINASE"/>
    <property type="match status" value="1"/>
</dbReference>
<organism evidence="2 3">
    <name type="scientific">Aureobasidium pullulans</name>
    <name type="common">Black yeast</name>
    <name type="synonym">Pullularia pullulans</name>
    <dbReference type="NCBI Taxonomy" id="5580"/>
    <lineage>
        <taxon>Eukaryota</taxon>
        <taxon>Fungi</taxon>
        <taxon>Dikarya</taxon>
        <taxon>Ascomycota</taxon>
        <taxon>Pezizomycotina</taxon>
        <taxon>Dothideomycetes</taxon>
        <taxon>Dothideomycetidae</taxon>
        <taxon>Dothideales</taxon>
        <taxon>Saccotheciaceae</taxon>
        <taxon>Aureobasidium</taxon>
    </lineage>
</organism>
<dbReference type="Gene3D" id="3.40.50.300">
    <property type="entry name" value="P-loop containing nucleotide triphosphate hydrolases"/>
    <property type="match status" value="1"/>
</dbReference>
<keyword evidence="3" id="KW-1185">Reference proteome</keyword>
<reference evidence="2 3" key="1">
    <citation type="submission" date="2023-11" db="EMBL/GenBank/DDBJ databases">
        <title>Draft genome sequence and annotation of the polyextremotolerant black yeast-like fungus Aureobasidium pullulans NRRL 62042.</title>
        <authorList>
            <person name="Dielentheis-Frenken M.R.E."/>
            <person name="Wibberg D."/>
            <person name="Blank L.M."/>
            <person name="Tiso T."/>
        </authorList>
    </citation>
    <scope>NUCLEOTIDE SEQUENCE [LARGE SCALE GENOMIC DNA]</scope>
    <source>
        <strain evidence="2 3">NRRL 62042</strain>
    </source>
</reference>
<proteinExistence type="predicted"/>
<evidence type="ECO:0000313" key="3">
    <source>
        <dbReference type="Proteomes" id="UP001341245"/>
    </source>
</evidence>
<sequence>MDLQDGINHTLSLIFNQIEHHLRQRNLEGLNQEPFVLGLTGLQGSGKSTWANGIVRRLRETHALNAITISLDDLYKTHDDLLLVRKQNPHNRLLRTRGQPGTHDVQLARSFFDKIRALKKDEEICIPSFDKSRYAGEGDRAPIHTWTRVTGPVDVVVFEGWCLGFSPLSSLQLKEKHQHAQEIQSEQEADTQRSTSTLGDHPICHLELVNKSLCNYSEAFSGPQHFDALIHIDTNDLKNVYEWRWQQEQALVRKKGSGMTEEQVNSFVRGYMPAYEMYLEHLRNGFFPEPQVDYHGNPVVEPKIQIRVLLDRHRVVRSIEAI</sequence>
<evidence type="ECO:0000256" key="1">
    <source>
        <dbReference type="SAM" id="MobiDB-lite"/>
    </source>
</evidence>
<dbReference type="EMBL" id="JASGXD010000009">
    <property type="protein sequence ID" value="KAK6003387.1"/>
    <property type="molecule type" value="Genomic_DNA"/>
</dbReference>
<evidence type="ECO:0000313" key="2">
    <source>
        <dbReference type="EMBL" id="KAK6003387.1"/>
    </source>
</evidence>
<gene>
    <name evidence="2" type="ORF">QM012_009158</name>
</gene>
<evidence type="ECO:0008006" key="4">
    <source>
        <dbReference type="Google" id="ProtNLM"/>
    </source>
</evidence>
<dbReference type="Proteomes" id="UP001341245">
    <property type="component" value="Unassembled WGS sequence"/>
</dbReference>
<protein>
    <recommendedName>
        <fullName evidence="4">P-loop containing nucleoside triphosphate hydrolase protein</fullName>
    </recommendedName>
</protein>
<name>A0ABR0TGA9_AURPU</name>
<feature type="region of interest" description="Disordered" evidence="1">
    <location>
        <begin position="177"/>
        <end position="198"/>
    </location>
</feature>
<comment type="caution">
    <text evidence="2">The sequence shown here is derived from an EMBL/GenBank/DDBJ whole genome shotgun (WGS) entry which is preliminary data.</text>
</comment>
<accession>A0ABR0TGA9</accession>